<evidence type="ECO:0000313" key="3">
    <source>
        <dbReference type="Proteomes" id="UP000675554"/>
    </source>
</evidence>
<reference evidence="2" key="1">
    <citation type="submission" date="2021-04" db="EMBL/GenBank/DDBJ databases">
        <title>Sequencing of actinobacteria type strains.</title>
        <authorList>
            <person name="Nguyen G.-S."/>
            <person name="Wentzel A."/>
        </authorList>
    </citation>
    <scope>NUCLEOTIDE SEQUENCE</scope>
    <source>
        <strain evidence="2">DSM 42095</strain>
    </source>
</reference>
<accession>A0A8T4IVF1</accession>
<organism evidence="2 3">
    <name type="scientific">Streptomyces daliensis</name>
    <dbReference type="NCBI Taxonomy" id="299421"/>
    <lineage>
        <taxon>Bacteria</taxon>
        <taxon>Bacillati</taxon>
        <taxon>Actinomycetota</taxon>
        <taxon>Actinomycetes</taxon>
        <taxon>Kitasatosporales</taxon>
        <taxon>Streptomycetaceae</taxon>
        <taxon>Streptomyces</taxon>
    </lineage>
</organism>
<proteinExistence type="predicted"/>
<protein>
    <submittedName>
        <fullName evidence="2">Uncharacterized protein</fullName>
    </submittedName>
</protein>
<evidence type="ECO:0000256" key="1">
    <source>
        <dbReference type="SAM" id="MobiDB-lite"/>
    </source>
</evidence>
<dbReference type="AlphaFoldDB" id="A0A8T4IVF1"/>
<feature type="region of interest" description="Disordered" evidence="1">
    <location>
        <begin position="1"/>
        <end position="21"/>
    </location>
</feature>
<dbReference type="Proteomes" id="UP000675554">
    <property type="component" value="Unassembled WGS sequence"/>
</dbReference>
<dbReference type="EMBL" id="JAGSMN010000437">
    <property type="protein sequence ID" value="MBR7675142.1"/>
    <property type="molecule type" value="Genomic_DNA"/>
</dbReference>
<comment type="caution">
    <text evidence="2">The sequence shown here is derived from an EMBL/GenBank/DDBJ whole genome shotgun (WGS) entry which is preliminary data.</text>
</comment>
<evidence type="ECO:0000313" key="2">
    <source>
        <dbReference type="EMBL" id="MBR7675142.1"/>
    </source>
</evidence>
<keyword evidence="3" id="KW-1185">Reference proteome</keyword>
<gene>
    <name evidence="2" type="ORF">KDA82_19360</name>
</gene>
<name>A0A8T4IVF1_9ACTN</name>
<sequence length="80" mass="8626">MGTREKRDLASARDEADSATEELREALAGHAITLPSLQTDPVTYAGDHRHPLVSLGRCNVETARKLAAVLRTAWSEGGAR</sequence>